<evidence type="ECO:0000256" key="1">
    <source>
        <dbReference type="SAM" id="MobiDB-lite"/>
    </source>
</evidence>
<gene>
    <name evidence="2" type="ORF">AVDCRST_MAG54-3482</name>
</gene>
<protein>
    <submittedName>
        <fullName evidence="2">Uncharacterized protein</fullName>
    </submittedName>
</protein>
<dbReference type="AlphaFoldDB" id="A0A6J4JGU1"/>
<feature type="compositionally biased region" description="Gly residues" evidence="1">
    <location>
        <begin position="80"/>
        <end position="89"/>
    </location>
</feature>
<reference evidence="2" key="1">
    <citation type="submission" date="2020-02" db="EMBL/GenBank/DDBJ databases">
        <authorList>
            <person name="Meier V. D."/>
        </authorList>
    </citation>
    <scope>NUCLEOTIDE SEQUENCE</scope>
    <source>
        <strain evidence="2">AVDCRST_MAG54</strain>
    </source>
</reference>
<feature type="region of interest" description="Disordered" evidence="1">
    <location>
        <begin position="1"/>
        <end position="89"/>
    </location>
</feature>
<name>A0A6J4JGU1_9PSEU</name>
<proteinExistence type="predicted"/>
<sequence>MTPGGAGLPVPRLPQWHLLRPCPRPGTDETRRTQRSPAKGHHDARRRQPGVRPHGPPGRGHPHRPLRPPPPRGREHAARLGGGGRRLGP</sequence>
<accession>A0A6J4JGU1</accession>
<evidence type="ECO:0000313" key="2">
    <source>
        <dbReference type="EMBL" id="CAA9279500.1"/>
    </source>
</evidence>
<dbReference type="EMBL" id="CADCTH010000444">
    <property type="protein sequence ID" value="CAA9279500.1"/>
    <property type="molecule type" value="Genomic_DNA"/>
</dbReference>
<organism evidence="2">
    <name type="scientific">uncultured Actinomycetospora sp</name>
    <dbReference type="NCBI Taxonomy" id="1135996"/>
    <lineage>
        <taxon>Bacteria</taxon>
        <taxon>Bacillati</taxon>
        <taxon>Actinomycetota</taxon>
        <taxon>Actinomycetes</taxon>
        <taxon>Pseudonocardiales</taxon>
        <taxon>Pseudonocardiaceae</taxon>
        <taxon>Actinomycetospora</taxon>
        <taxon>environmental samples</taxon>
    </lineage>
</organism>
<feature type="compositionally biased region" description="Basic residues" evidence="1">
    <location>
        <begin position="38"/>
        <end position="49"/>
    </location>
</feature>